<dbReference type="AlphaFoldDB" id="A0A7K1FMK5"/>
<feature type="region of interest" description="Disordered" evidence="3">
    <location>
        <begin position="28"/>
        <end position="55"/>
    </location>
</feature>
<keyword evidence="2" id="KW-0378">Hydrolase</keyword>
<accession>A0A7K1FMK5</accession>
<dbReference type="InterPro" id="IPR022506">
    <property type="entry name" value="Metallophosphoesterase_PPA1498"/>
</dbReference>
<dbReference type="NCBIfam" id="TIGR03767">
    <property type="entry name" value="P_acnes_RR"/>
    <property type="match status" value="1"/>
</dbReference>
<protein>
    <submittedName>
        <fullName evidence="4">TIGR03767 family metallophosphoesterase</fullName>
    </submittedName>
</protein>
<evidence type="ECO:0000256" key="2">
    <source>
        <dbReference type="ARBA" id="ARBA00022801"/>
    </source>
</evidence>
<gene>
    <name evidence="4" type="ORF">GIS00_15310</name>
</gene>
<dbReference type="GO" id="GO:0016787">
    <property type="term" value="F:hydrolase activity"/>
    <property type="evidence" value="ECO:0007669"/>
    <property type="project" value="UniProtKB-KW"/>
</dbReference>
<dbReference type="InterPro" id="IPR029052">
    <property type="entry name" value="Metallo-depent_PP-like"/>
</dbReference>
<keyword evidence="1" id="KW-0479">Metal-binding</keyword>
<reference evidence="4 5" key="1">
    <citation type="submission" date="2019-11" db="EMBL/GenBank/DDBJ databases">
        <authorList>
            <person name="Jiang L.-Q."/>
        </authorList>
    </citation>
    <scope>NUCLEOTIDE SEQUENCE [LARGE SCALE GENOMIC DNA]</scope>
    <source>
        <strain evidence="4 5">YIM 132087</strain>
    </source>
</reference>
<dbReference type="SUPFAM" id="SSF56300">
    <property type="entry name" value="Metallo-dependent phosphatases"/>
    <property type="match status" value="1"/>
</dbReference>
<evidence type="ECO:0000313" key="4">
    <source>
        <dbReference type="EMBL" id="MTD15310.1"/>
    </source>
</evidence>
<keyword evidence="5" id="KW-1185">Reference proteome</keyword>
<sequence>MLRRCGQQGLAERAVGRLRRPGGCLRIGQEGDQRPLRSQQHVRAGIGRPGGGRHQVPRVVRGLRRRVELGHGDPHDRIVPRPGRLPPVTTTDRTALITPTGPGFRRPAPGPGESHTGRTRTATGRQEVLLTLVQLSDLHVCDTQSPARAEFLDRYGDPDHPLREHVGIIGSYRAQDLLTAQVCAAMVEAANQVTAGPVGGGTPELVLLTGDLVDNAQHNELDWYLTLLDGGTLTPDSGDPQRFEGVAVGDDPHFWHPEPGPADRPRTLHGFPDAPGLTAAVRRPLVSPGLRLPWLAVHGNHDQLVQGTVAATGPFGGAGTGDTKVIGVPDGWSVEEIGGFVRAVDAADPAAAERWGELVTTTVTPDPRRSTITRNEFLAAHDRPGAHPPRHGFAADAATTGQAWYRHDLGRVTLLVLDTVNETGGWQGCLDREQLRWLSGELELADAERRYVVLASHHRLEDLINPTCPDGTEPPALHGEVAAVLAGHPSLVLWLNGHSHQVRIADHGSWWEVTAPSLIDFPQQGRVVELLRGDGTLTVATTMLDHTGEAPWSGRVNTVGEMAGLSRELAANDWQYATDGHPHPLAGDPADRNALLTLPDPFPG</sequence>
<dbReference type="InterPro" id="IPR050884">
    <property type="entry name" value="CNP_phosphodiesterase-III"/>
</dbReference>
<evidence type="ECO:0000313" key="5">
    <source>
        <dbReference type="Proteomes" id="UP000460221"/>
    </source>
</evidence>
<name>A0A7K1FMK5_9ACTN</name>
<dbReference type="Proteomes" id="UP000460221">
    <property type="component" value="Unassembled WGS sequence"/>
</dbReference>
<evidence type="ECO:0000256" key="3">
    <source>
        <dbReference type="SAM" id="MobiDB-lite"/>
    </source>
</evidence>
<dbReference type="Gene3D" id="3.60.21.10">
    <property type="match status" value="1"/>
</dbReference>
<organism evidence="4 5">
    <name type="scientific">Nakamurella alba</name>
    <dbReference type="NCBI Taxonomy" id="2665158"/>
    <lineage>
        <taxon>Bacteria</taxon>
        <taxon>Bacillati</taxon>
        <taxon>Actinomycetota</taxon>
        <taxon>Actinomycetes</taxon>
        <taxon>Nakamurellales</taxon>
        <taxon>Nakamurellaceae</taxon>
        <taxon>Nakamurella</taxon>
    </lineage>
</organism>
<feature type="region of interest" description="Disordered" evidence="3">
    <location>
        <begin position="70"/>
        <end position="121"/>
    </location>
</feature>
<dbReference type="EMBL" id="WLYK01000005">
    <property type="protein sequence ID" value="MTD15310.1"/>
    <property type="molecule type" value="Genomic_DNA"/>
</dbReference>
<dbReference type="GO" id="GO:0046872">
    <property type="term" value="F:metal ion binding"/>
    <property type="evidence" value="ECO:0007669"/>
    <property type="project" value="UniProtKB-KW"/>
</dbReference>
<feature type="compositionally biased region" description="Basic and acidic residues" evidence="3">
    <location>
        <begin position="70"/>
        <end position="79"/>
    </location>
</feature>
<proteinExistence type="predicted"/>
<feature type="region of interest" description="Disordered" evidence="3">
    <location>
        <begin position="580"/>
        <end position="604"/>
    </location>
</feature>
<dbReference type="PANTHER" id="PTHR42988">
    <property type="entry name" value="PHOSPHOHYDROLASE"/>
    <property type="match status" value="1"/>
</dbReference>
<feature type="compositionally biased region" description="Low complexity" evidence="3">
    <location>
        <begin position="98"/>
        <end position="107"/>
    </location>
</feature>
<evidence type="ECO:0000256" key="1">
    <source>
        <dbReference type="ARBA" id="ARBA00022723"/>
    </source>
</evidence>
<dbReference type="PANTHER" id="PTHR42988:SF2">
    <property type="entry name" value="CYCLIC NUCLEOTIDE PHOSPHODIESTERASE CBUA0032-RELATED"/>
    <property type="match status" value="1"/>
</dbReference>
<comment type="caution">
    <text evidence="4">The sequence shown here is derived from an EMBL/GenBank/DDBJ whole genome shotgun (WGS) entry which is preliminary data.</text>
</comment>